<dbReference type="Proteomes" id="UP000792671">
    <property type="component" value="Genome"/>
</dbReference>
<protein>
    <submittedName>
        <fullName evidence="1">Uncharacterized protein</fullName>
    </submittedName>
</protein>
<dbReference type="EMBL" id="HF679134">
    <property type="protein sequence ID" value="CCU56252.1"/>
    <property type="molecule type" value="Genomic_DNA"/>
</dbReference>
<name>A0A916KQ18_9POXV</name>
<evidence type="ECO:0000313" key="1">
    <source>
        <dbReference type="EMBL" id="CCU56252.1"/>
    </source>
</evidence>
<gene>
    <name evidence="1" type="ORF">MYSEV_054</name>
</gene>
<evidence type="ECO:0000313" key="2">
    <source>
        <dbReference type="Proteomes" id="UP000792671"/>
    </source>
</evidence>
<organism evidence="1 2">
    <name type="scientific">Mythimna separata entomopoxvirus 'L'</name>
    <dbReference type="NCBI Taxonomy" id="1293572"/>
    <lineage>
        <taxon>Viruses</taxon>
        <taxon>Varidnaviria</taxon>
        <taxon>Bamfordvirae</taxon>
        <taxon>Nucleocytoviricota</taxon>
        <taxon>Pokkesviricetes</taxon>
        <taxon>Chitovirales</taxon>
        <taxon>Poxviridae</taxon>
        <taxon>Entomopoxvirinae</taxon>
        <taxon>Betaentomopoxvirus</taxon>
        <taxon>Betaentomopoxvirus mseparata</taxon>
        <taxon>Mythimna separata entomopoxvirus</taxon>
    </lineage>
</organism>
<keyword evidence="2" id="KW-1185">Reference proteome</keyword>
<sequence>MNIILILSILCYDIVNCIKFKDNYENDCFNKILIYGNKQYIAYDMYNEYNFKLISPYNFITNNTINTQYNNLFDTGINIISDDKFCTPKCTVYGKKIKFDFKILDICFLNNSYIFWLDCSDKIIPIQIIKIINIKDEIYINHIITEFKQDIIFEINDDKNNIILPKITDIVKIKKHSIIQLYILFENIIIYSNNVL</sequence>
<dbReference type="OrthoDB" id="37200at10239"/>
<dbReference type="KEGG" id="vg:15613676"/>
<accession>A0A916KQ18</accession>
<dbReference type="RefSeq" id="YP_008003571.1">
    <property type="nucleotide sequence ID" value="NC_021246.1"/>
</dbReference>
<dbReference type="GeneID" id="15613676"/>
<proteinExistence type="predicted"/>
<reference evidence="1 2" key="1">
    <citation type="journal article" date="2013" name="J. Virol.">
        <title>New Insights into the Evolution of Entomopoxvirinae from the Complete Genome Sequences of Four Entomopoxviruses Infecting Adoxophyes honmai, Choristoneura biennis, Choristoneura rosaceana, and Mythimna separata.</title>
        <authorList>
            <person name="Theze J."/>
            <person name="Takatsuka J."/>
            <person name="Li Z."/>
            <person name="Gallais J."/>
            <person name="Doucet D."/>
            <person name="Arif B."/>
            <person name="Nakai M."/>
            <person name="Herniou E.A."/>
        </authorList>
    </citation>
    <scope>NUCLEOTIDE SEQUENCE [LARGE SCALE GENOMIC DNA]</scope>
</reference>